<gene>
    <name evidence="3" type="ORF">UFOPK2810_00231</name>
</gene>
<dbReference type="SUPFAM" id="SSF54106">
    <property type="entry name" value="LysM domain"/>
    <property type="match status" value="1"/>
</dbReference>
<sequence>MTRTPAPVRRTPRAVRIRGRFMIFGASILTIIGIAIASGQLAGASDVAQTASATEMVTVQAGDSLWSLATKAVLTGDPRDTVQRIRELNGIEGSVIAIGDRLVVPVDPSSR</sequence>
<name>A0A6J6SX02_9ZZZZ</name>
<dbReference type="Pfam" id="PF01476">
    <property type="entry name" value="LysM"/>
    <property type="match status" value="1"/>
</dbReference>
<dbReference type="InterPro" id="IPR036779">
    <property type="entry name" value="LysM_dom_sf"/>
</dbReference>
<dbReference type="AlphaFoldDB" id="A0A6J6SX02"/>
<keyword evidence="1" id="KW-1133">Transmembrane helix</keyword>
<keyword evidence="1" id="KW-0812">Transmembrane</keyword>
<evidence type="ECO:0000256" key="1">
    <source>
        <dbReference type="SAM" id="Phobius"/>
    </source>
</evidence>
<reference evidence="3" key="1">
    <citation type="submission" date="2020-05" db="EMBL/GenBank/DDBJ databases">
        <authorList>
            <person name="Chiriac C."/>
            <person name="Salcher M."/>
            <person name="Ghai R."/>
            <person name="Kavagutti S V."/>
        </authorList>
    </citation>
    <scope>NUCLEOTIDE SEQUENCE</scope>
</reference>
<feature type="transmembrane region" description="Helical" evidence="1">
    <location>
        <begin position="21"/>
        <end position="42"/>
    </location>
</feature>
<dbReference type="InterPro" id="IPR018392">
    <property type="entry name" value="LysM"/>
</dbReference>
<dbReference type="EMBL" id="CAEZYZ010000024">
    <property type="protein sequence ID" value="CAB4739324.1"/>
    <property type="molecule type" value="Genomic_DNA"/>
</dbReference>
<evidence type="ECO:0000313" key="3">
    <source>
        <dbReference type="EMBL" id="CAB4739324.1"/>
    </source>
</evidence>
<dbReference type="CDD" id="cd00118">
    <property type="entry name" value="LysM"/>
    <property type="match status" value="1"/>
</dbReference>
<keyword evidence="1" id="KW-0472">Membrane</keyword>
<proteinExistence type="predicted"/>
<dbReference type="Gene3D" id="3.10.350.10">
    <property type="entry name" value="LysM domain"/>
    <property type="match status" value="1"/>
</dbReference>
<organism evidence="3">
    <name type="scientific">freshwater metagenome</name>
    <dbReference type="NCBI Taxonomy" id="449393"/>
    <lineage>
        <taxon>unclassified sequences</taxon>
        <taxon>metagenomes</taxon>
        <taxon>ecological metagenomes</taxon>
    </lineage>
</organism>
<evidence type="ECO:0000259" key="2">
    <source>
        <dbReference type="PROSITE" id="PS51782"/>
    </source>
</evidence>
<dbReference type="PROSITE" id="PS51782">
    <property type="entry name" value="LYSM"/>
    <property type="match status" value="1"/>
</dbReference>
<accession>A0A6J6SX02</accession>
<protein>
    <submittedName>
        <fullName evidence="3">Unannotated protein</fullName>
    </submittedName>
</protein>
<feature type="domain" description="LysM" evidence="2">
    <location>
        <begin position="55"/>
        <end position="104"/>
    </location>
</feature>
<dbReference type="SMART" id="SM00257">
    <property type="entry name" value="LysM"/>
    <property type="match status" value="1"/>
</dbReference>